<protein>
    <submittedName>
        <fullName evidence="2">Uncharacterized protein</fullName>
    </submittedName>
</protein>
<name>A0A450SN34_9GAMM</name>
<dbReference type="AlphaFoldDB" id="A0A450SN34"/>
<evidence type="ECO:0000313" key="2">
    <source>
        <dbReference type="EMBL" id="VFJ55244.1"/>
    </source>
</evidence>
<proteinExistence type="predicted"/>
<dbReference type="EMBL" id="CAADEZ010000155">
    <property type="protein sequence ID" value="VFJ55754.1"/>
    <property type="molecule type" value="Genomic_DNA"/>
</dbReference>
<reference evidence="2" key="1">
    <citation type="submission" date="2019-02" db="EMBL/GenBank/DDBJ databases">
        <authorList>
            <person name="Gruber-Vodicka R. H."/>
            <person name="Seah K. B. B."/>
        </authorList>
    </citation>
    <scope>NUCLEOTIDE SEQUENCE</scope>
    <source>
        <strain evidence="3">BECK_BZ163</strain>
        <strain evidence="4">BECK_BZ164</strain>
        <strain evidence="2">BECK_BZ165</strain>
    </source>
</reference>
<feature type="region of interest" description="Disordered" evidence="1">
    <location>
        <begin position="1"/>
        <end position="24"/>
    </location>
</feature>
<evidence type="ECO:0000313" key="4">
    <source>
        <dbReference type="EMBL" id="VFK10959.1"/>
    </source>
</evidence>
<organism evidence="2">
    <name type="scientific">Candidatus Kentrum sp. FM</name>
    <dbReference type="NCBI Taxonomy" id="2126340"/>
    <lineage>
        <taxon>Bacteria</taxon>
        <taxon>Pseudomonadati</taxon>
        <taxon>Pseudomonadota</taxon>
        <taxon>Gammaproteobacteria</taxon>
        <taxon>Candidatus Kentrum</taxon>
    </lineage>
</organism>
<evidence type="ECO:0000313" key="3">
    <source>
        <dbReference type="EMBL" id="VFJ55754.1"/>
    </source>
</evidence>
<sequence>MCQLEIRQKPARQGNLHSNHDTEPKLQVSNLFLGEIEFRYGFSNSITVRTDFFSVPSSISASASGRRVSDDMDHATQNRTG</sequence>
<dbReference type="EMBL" id="CAADFA010000153">
    <property type="protein sequence ID" value="VFJ55244.1"/>
    <property type="molecule type" value="Genomic_DNA"/>
</dbReference>
<gene>
    <name evidence="3" type="ORF">BECKFM1743A_GA0114220_101551</name>
    <name evidence="4" type="ORF">BECKFM1743B_GA0114221_101621</name>
    <name evidence="2" type="ORF">BECKFM1743C_GA0114222_101538</name>
</gene>
<feature type="compositionally biased region" description="Basic and acidic residues" evidence="1">
    <location>
        <begin position="67"/>
        <end position="81"/>
    </location>
</feature>
<dbReference type="EMBL" id="CAADFL010000162">
    <property type="protein sequence ID" value="VFK10959.1"/>
    <property type="molecule type" value="Genomic_DNA"/>
</dbReference>
<feature type="region of interest" description="Disordered" evidence="1">
    <location>
        <begin position="59"/>
        <end position="81"/>
    </location>
</feature>
<accession>A0A450SN34</accession>
<evidence type="ECO:0000256" key="1">
    <source>
        <dbReference type="SAM" id="MobiDB-lite"/>
    </source>
</evidence>